<dbReference type="EMBL" id="JAMZMK010005629">
    <property type="protein sequence ID" value="KAI7752729.1"/>
    <property type="molecule type" value="Genomic_DNA"/>
</dbReference>
<evidence type="ECO:0000256" key="5">
    <source>
        <dbReference type="ARBA" id="ARBA00022840"/>
    </source>
</evidence>
<dbReference type="InterPro" id="IPR004589">
    <property type="entry name" value="DNA_helicase_ATP-dep_RecQ"/>
</dbReference>
<keyword evidence="5" id="KW-0067">ATP-binding</keyword>
<dbReference type="PROSITE" id="PS51194">
    <property type="entry name" value="HELICASE_CTER"/>
    <property type="match status" value="1"/>
</dbReference>
<evidence type="ECO:0000256" key="8">
    <source>
        <dbReference type="ARBA" id="ARBA00034617"/>
    </source>
</evidence>
<dbReference type="SMART" id="SM00490">
    <property type="entry name" value="HELICc"/>
    <property type="match status" value="1"/>
</dbReference>
<evidence type="ECO:0000256" key="9">
    <source>
        <dbReference type="ARBA" id="ARBA00034808"/>
    </source>
</evidence>
<dbReference type="GO" id="GO:0016787">
    <property type="term" value="F:hydrolase activity"/>
    <property type="evidence" value="ECO:0007669"/>
    <property type="project" value="UniProtKB-KW"/>
</dbReference>
<dbReference type="GO" id="GO:0009378">
    <property type="term" value="F:four-way junction helicase activity"/>
    <property type="evidence" value="ECO:0007669"/>
    <property type="project" value="TreeGrafter"/>
</dbReference>
<dbReference type="GO" id="GO:0005694">
    <property type="term" value="C:chromosome"/>
    <property type="evidence" value="ECO:0007669"/>
    <property type="project" value="TreeGrafter"/>
</dbReference>
<evidence type="ECO:0000256" key="2">
    <source>
        <dbReference type="ARBA" id="ARBA00022741"/>
    </source>
</evidence>
<dbReference type="FunFam" id="3.40.50.300:FF:001456">
    <property type="entry name" value="ATP-dependent DNA helicase"/>
    <property type="match status" value="1"/>
</dbReference>
<dbReference type="GO" id="GO:0043138">
    <property type="term" value="F:3'-5' DNA helicase activity"/>
    <property type="evidence" value="ECO:0007669"/>
    <property type="project" value="UniProtKB-EC"/>
</dbReference>
<keyword evidence="4" id="KW-0347">Helicase</keyword>
<sequence length="236" mass="27085">MYQVCNQWGHDFRPDYKNLGILKTQFPNVPVIAMTATATKKVQLDLMEMLNIQKCIKFVSTVNRPNLLYMKSSVGKAVIDDIADFLQTSYTNNQFGIVYCFSRKECEQVAKELRERGVSADYYHADMDVNAREKVHMRWSNTKLQVIVGTVAFGMGINKPDVRFVIHHSLGKSMETYYQESGRAVRDGLTSECLLYFRPADVPSQSSMVFYENSGLQNLYDMVRYCQVLFFLPSAD</sequence>
<organism evidence="11 12">
    <name type="scientific">Ambrosia artemisiifolia</name>
    <name type="common">Common ragweed</name>
    <dbReference type="NCBI Taxonomy" id="4212"/>
    <lineage>
        <taxon>Eukaryota</taxon>
        <taxon>Viridiplantae</taxon>
        <taxon>Streptophyta</taxon>
        <taxon>Embryophyta</taxon>
        <taxon>Tracheophyta</taxon>
        <taxon>Spermatophyta</taxon>
        <taxon>Magnoliopsida</taxon>
        <taxon>eudicotyledons</taxon>
        <taxon>Gunneridae</taxon>
        <taxon>Pentapetalae</taxon>
        <taxon>asterids</taxon>
        <taxon>campanulids</taxon>
        <taxon>Asterales</taxon>
        <taxon>Asteraceae</taxon>
        <taxon>Asteroideae</taxon>
        <taxon>Heliantheae alliance</taxon>
        <taxon>Heliantheae</taxon>
        <taxon>Ambrosia</taxon>
    </lineage>
</organism>
<dbReference type="SUPFAM" id="SSF52540">
    <property type="entry name" value="P-loop containing nucleoside triphosphate hydrolases"/>
    <property type="match status" value="1"/>
</dbReference>
<dbReference type="GO" id="GO:0003677">
    <property type="term" value="F:DNA binding"/>
    <property type="evidence" value="ECO:0007669"/>
    <property type="project" value="UniProtKB-KW"/>
</dbReference>
<dbReference type="InterPro" id="IPR001650">
    <property type="entry name" value="Helicase_C-like"/>
</dbReference>
<evidence type="ECO:0000259" key="10">
    <source>
        <dbReference type="PROSITE" id="PS51194"/>
    </source>
</evidence>
<evidence type="ECO:0000256" key="1">
    <source>
        <dbReference type="ARBA" id="ARBA00005446"/>
    </source>
</evidence>
<dbReference type="PANTHER" id="PTHR13710">
    <property type="entry name" value="DNA HELICASE RECQ FAMILY MEMBER"/>
    <property type="match status" value="1"/>
</dbReference>
<dbReference type="CDD" id="cd18794">
    <property type="entry name" value="SF2_C_RecQ"/>
    <property type="match status" value="1"/>
</dbReference>
<dbReference type="GO" id="GO:0000724">
    <property type="term" value="P:double-strand break repair via homologous recombination"/>
    <property type="evidence" value="ECO:0007669"/>
    <property type="project" value="TreeGrafter"/>
</dbReference>
<dbReference type="GO" id="GO:0005524">
    <property type="term" value="F:ATP binding"/>
    <property type="evidence" value="ECO:0007669"/>
    <property type="project" value="UniProtKB-KW"/>
</dbReference>
<comment type="similarity">
    <text evidence="1">Belongs to the helicase family. RecQ subfamily.</text>
</comment>
<comment type="catalytic activity">
    <reaction evidence="8">
        <text>Couples ATP hydrolysis with the unwinding of duplex DNA by translocating in the 3'-5' direction.</text>
        <dbReference type="EC" id="5.6.2.4"/>
    </reaction>
</comment>
<gene>
    <name evidence="11" type="ORF">M8C21_033824</name>
</gene>
<evidence type="ECO:0000256" key="3">
    <source>
        <dbReference type="ARBA" id="ARBA00022801"/>
    </source>
</evidence>
<evidence type="ECO:0000313" key="12">
    <source>
        <dbReference type="Proteomes" id="UP001206925"/>
    </source>
</evidence>
<dbReference type="GO" id="GO:0005737">
    <property type="term" value="C:cytoplasm"/>
    <property type="evidence" value="ECO:0007669"/>
    <property type="project" value="TreeGrafter"/>
</dbReference>
<evidence type="ECO:0000256" key="6">
    <source>
        <dbReference type="ARBA" id="ARBA00023125"/>
    </source>
</evidence>
<dbReference type="EC" id="5.6.2.4" evidence="9"/>
<keyword evidence="6" id="KW-0238">DNA-binding</keyword>
<keyword evidence="3" id="KW-0378">Hydrolase</keyword>
<protein>
    <recommendedName>
        <fullName evidence="9">DNA 3'-5' helicase</fullName>
        <ecNumber evidence="9">5.6.2.4</ecNumber>
    </recommendedName>
</protein>
<dbReference type="Proteomes" id="UP001206925">
    <property type="component" value="Unassembled WGS sequence"/>
</dbReference>
<accession>A0AAD5D3E9</accession>
<reference evidence="11" key="1">
    <citation type="submission" date="2022-06" db="EMBL/GenBank/DDBJ databases">
        <title>Uncovering the hologenomic basis of an extraordinary plant invasion.</title>
        <authorList>
            <person name="Bieker V.C."/>
            <person name="Martin M.D."/>
            <person name="Gilbert T."/>
            <person name="Hodgins K."/>
            <person name="Battlay P."/>
            <person name="Petersen B."/>
            <person name="Wilson J."/>
        </authorList>
    </citation>
    <scope>NUCLEOTIDE SEQUENCE</scope>
    <source>
        <strain evidence="11">AA19_3_7</strain>
        <tissue evidence="11">Leaf</tissue>
    </source>
</reference>
<name>A0AAD5D3E9_AMBAR</name>
<dbReference type="Pfam" id="PF00271">
    <property type="entry name" value="Helicase_C"/>
    <property type="match status" value="1"/>
</dbReference>
<proteinExistence type="inferred from homology"/>
<keyword evidence="7" id="KW-0413">Isomerase</keyword>
<dbReference type="InterPro" id="IPR027417">
    <property type="entry name" value="P-loop_NTPase"/>
</dbReference>
<feature type="domain" description="Helicase C-terminal" evidence="10">
    <location>
        <begin position="78"/>
        <end position="227"/>
    </location>
</feature>
<dbReference type="Gene3D" id="3.40.50.300">
    <property type="entry name" value="P-loop containing nucleotide triphosphate hydrolases"/>
    <property type="match status" value="2"/>
</dbReference>
<keyword evidence="12" id="KW-1185">Reference proteome</keyword>
<dbReference type="AlphaFoldDB" id="A0AAD5D3E9"/>
<keyword evidence="2" id="KW-0547">Nucleotide-binding</keyword>
<evidence type="ECO:0000256" key="7">
    <source>
        <dbReference type="ARBA" id="ARBA00023235"/>
    </source>
</evidence>
<evidence type="ECO:0000256" key="4">
    <source>
        <dbReference type="ARBA" id="ARBA00022806"/>
    </source>
</evidence>
<dbReference type="NCBIfam" id="TIGR00614">
    <property type="entry name" value="recQ_fam"/>
    <property type="match status" value="1"/>
</dbReference>
<dbReference type="PANTHER" id="PTHR13710:SF105">
    <property type="entry name" value="ATP-DEPENDENT DNA HELICASE Q1"/>
    <property type="match status" value="1"/>
</dbReference>
<comment type="caution">
    <text evidence="11">The sequence shown here is derived from an EMBL/GenBank/DDBJ whole genome shotgun (WGS) entry which is preliminary data.</text>
</comment>
<dbReference type="GO" id="GO:0016592">
    <property type="term" value="C:mediator complex"/>
    <property type="evidence" value="ECO:0007669"/>
    <property type="project" value="TreeGrafter"/>
</dbReference>
<evidence type="ECO:0000313" key="11">
    <source>
        <dbReference type="EMBL" id="KAI7752729.1"/>
    </source>
</evidence>